<feature type="domain" description="Glycosyltransferase N-terminal" evidence="5">
    <location>
        <begin position="12"/>
        <end position="135"/>
    </location>
</feature>
<comment type="similarity">
    <text evidence="1 3">Belongs to the UDP-glycosyltransferase family.</text>
</comment>
<accession>A0ABQ4Y908</accession>
<keyword evidence="7" id="KW-1185">Reference proteome</keyword>
<dbReference type="PROSITE" id="PS00375">
    <property type="entry name" value="UDPGT"/>
    <property type="match status" value="1"/>
</dbReference>
<dbReference type="PANTHER" id="PTHR11926:SF1557">
    <property type="entry name" value="7-DEOXYLOGANETIN GLUCOSYLTRANSFERASE"/>
    <property type="match status" value="1"/>
</dbReference>
<dbReference type="InterPro" id="IPR058980">
    <property type="entry name" value="Glyco_transf_N"/>
</dbReference>
<comment type="caution">
    <text evidence="6">The sequence shown here is derived from an EMBL/GenBank/DDBJ whole genome shotgun (WGS) entry which is preliminary data.</text>
</comment>
<dbReference type="Pfam" id="PF26168">
    <property type="entry name" value="Glyco_transf_N"/>
    <property type="match status" value="1"/>
</dbReference>
<dbReference type="Proteomes" id="UP001151760">
    <property type="component" value="Unassembled WGS sequence"/>
</dbReference>
<reference evidence="6" key="2">
    <citation type="submission" date="2022-01" db="EMBL/GenBank/DDBJ databases">
        <authorList>
            <person name="Yamashiro T."/>
            <person name="Shiraishi A."/>
            <person name="Satake H."/>
            <person name="Nakayama K."/>
        </authorList>
    </citation>
    <scope>NUCLEOTIDE SEQUENCE</scope>
</reference>
<evidence type="ECO:0000256" key="3">
    <source>
        <dbReference type="RuleBase" id="RU003718"/>
    </source>
</evidence>
<gene>
    <name evidence="6" type="ORF">Tco_0706997</name>
</gene>
<dbReference type="InterPro" id="IPR002213">
    <property type="entry name" value="UDP_glucos_trans"/>
</dbReference>
<dbReference type="CDD" id="cd03784">
    <property type="entry name" value="GT1_Gtf-like"/>
    <property type="match status" value="1"/>
</dbReference>
<reference evidence="6" key="1">
    <citation type="journal article" date="2022" name="Int. J. Mol. Sci.">
        <title>Draft Genome of Tanacetum Coccineum: Genomic Comparison of Closely Related Tanacetum-Family Plants.</title>
        <authorList>
            <person name="Yamashiro T."/>
            <person name="Shiraishi A."/>
            <person name="Nakayama K."/>
            <person name="Satake H."/>
        </authorList>
    </citation>
    <scope>NUCLEOTIDE SEQUENCE</scope>
</reference>
<dbReference type="SUPFAM" id="SSF53756">
    <property type="entry name" value="UDP-Glycosyltransferase/glycogen phosphorylase"/>
    <property type="match status" value="2"/>
</dbReference>
<evidence type="ECO:0000256" key="1">
    <source>
        <dbReference type="ARBA" id="ARBA00009995"/>
    </source>
</evidence>
<name>A0ABQ4Y908_9ASTR</name>
<protein>
    <recommendedName>
        <fullName evidence="4">Glycosyltransferase</fullName>
        <ecNumber evidence="4">2.4.1.-</ecNumber>
    </recommendedName>
</protein>
<dbReference type="EC" id="2.4.1.-" evidence="4"/>
<evidence type="ECO:0000259" key="5">
    <source>
        <dbReference type="Pfam" id="PF26168"/>
    </source>
</evidence>
<evidence type="ECO:0000256" key="2">
    <source>
        <dbReference type="ARBA" id="ARBA00022679"/>
    </source>
</evidence>
<dbReference type="PANTHER" id="PTHR11926">
    <property type="entry name" value="GLUCOSYL/GLUCURONOSYL TRANSFERASES"/>
    <property type="match status" value="1"/>
</dbReference>
<dbReference type="Pfam" id="PF00201">
    <property type="entry name" value="UDPGT"/>
    <property type="match status" value="1"/>
</dbReference>
<keyword evidence="2 3" id="KW-0808">Transferase</keyword>
<dbReference type="InterPro" id="IPR035595">
    <property type="entry name" value="UDP_glycos_trans_CS"/>
</dbReference>
<evidence type="ECO:0000313" key="7">
    <source>
        <dbReference type="Proteomes" id="UP001151760"/>
    </source>
</evidence>
<proteinExistence type="inferred from homology"/>
<dbReference type="EMBL" id="BQNB010010210">
    <property type="protein sequence ID" value="GJS74156.1"/>
    <property type="molecule type" value="Genomic_DNA"/>
</dbReference>
<dbReference type="Gene3D" id="3.40.50.2000">
    <property type="entry name" value="Glycogen Phosphorylase B"/>
    <property type="match status" value="2"/>
</dbReference>
<evidence type="ECO:0000313" key="6">
    <source>
        <dbReference type="EMBL" id="GJS74156.1"/>
    </source>
</evidence>
<organism evidence="6 7">
    <name type="scientific">Tanacetum coccineum</name>
    <dbReference type="NCBI Taxonomy" id="301880"/>
    <lineage>
        <taxon>Eukaryota</taxon>
        <taxon>Viridiplantae</taxon>
        <taxon>Streptophyta</taxon>
        <taxon>Embryophyta</taxon>
        <taxon>Tracheophyta</taxon>
        <taxon>Spermatophyta</taxon>
        <taxon>Magnoliopsida</taxon>
        <taxon>eudicotyledons</taxon>
        <taxon>Gunneridae</taxon>
        <taxon>Pentapetalae</taxon>
        <taxon>asterids</taxon>
        <taxon>campanulids</taxon>
        <taxon>Asterales</taxon>
        <taxon>Asteraceae</taxon>
        <taxon>Asteroideae</taxon>
        <taxon>Anthemideae</taxon>
        <taxon>Anthemidinae</taxon>
        <taxon>Tanacetum</taxon>
    </lineage>
</organism>
<sequence>MGSEQEKKPHAVCIPNPAQGHINPMLKLAKILHAKGFLITFVNNEFNHQRLVRSQGSDTLSSLSSFRFETIPDGLPPPDNKDATQDVNIVLKSLHETGYTPFRSLVSKINASDTPVTCIVADFVMGFTLPVAEELGIPEVLLWTSGAGSLILYDQYPNLIEKGLMPLQDPSYLLNGYMDTIVDFIPTMPGIRLKDIPPFVRMIQPGDEFMVEFAYREIERAKSASGIIFNTFNELDCDILDTLSLMFPTCYAIGPLHLLEDRTVSKSLASIKSNLWKEEPECLTWLDAQKPLSVIYVNFGSITVMTHDQLIAFCWGLEKSNHSFLWIIRPDLVIGESAVMPPEFMAATSERGLLASWCPQEQVLSHPSIGGFLTHSGWNSTIESISSGVPMICWPFFADQQPNCWLSCNKWGVAMEIDNDVKSDEVAKLVIELMDGEKGFEMRNNVIDLKNRAEEACTVLSGSSVCGVAMEIDNNVKRDEVLKLVIELMNAERGKEMWKNAVEWKKKAEEACIATGGSSMGNSEKLIHLMQTSSK</sequence>
<keyword evidence="3" id="KW-0328">Glycosyltransferase</keyword>
<evidence type="ECO:0000256" key="4">
    <source>
        <dbReference type="RuleBase" id="RU362057"/>
    </source>
</evidence>